<protein>
    <submittedName>
        <fullName evidence="1">dUTP diphosphatase</fullName>
    </submittedName>
</protein>
<sequence>MNLTELFEMQRRLDKEIDKKRNNINPQFTKKEITLQRMIALMVEAGEYINEVQSFKYWKQNKNLVCNKIHEEFADLLHFFITISYEYGIKPEFTPYINEYHDINIQFKELFISIAEMMKDINAINIRKAFEIALGSFLLLGYTYEEMFQAYFFKNQLNYKRLYTNY</sequence>
<evidence type="ECO:0000313" key="1">
    <source>
        <dbReference type="EMBL" id="WBP83896.1"/>
    </source>
</evidence>
<organism evidence="1 2">
    <name type="scientific">Mycoplasmopsis edwardii</name>
    <dbReference type="NCBI Taxonomy" id="53558"/>
    <lineage>
        <taxon>Bacteria</taxon>
        <taxon>Bacillati</taxon>
        <taxon>Mycoplasmatota</taxon>
        <taxon>Mycoplasmoidales</taxon>
        <taxon>Metamycoplasmataceae</taxon>
        <taxon>Mycoplasmopsis</taxon>
    </lineage>
</organism>
<accession>A0ACD4PGX7</accession>
<dbReference type="EMBL" id="CP114370">
    <property type="protein sequence ID" value="WBP83896.1"/>
    <property type="molecule type" value="Genomic_DNA"/>
</dbReference>
<reference evidence="1" key="1">
    <citation type="submission" date="2022-12" db="EMBL/GenBank/DDBJ databases">
        <authorList>
            <consortium name="Asia Pacific Centre for Animal Health"/>
            <person name="Klose S.M."/>
            <person name="Legione A.R."/>
            <person name="Monotti I."/>
            <person name="Bushell R."/>
            <person name="Marenda M.S."/>
            <person name="Sugiyama T."/>
            <person name="Browning G.F."/>
            <person name="Vaz P.K."/>
        </authorList>
    </citation>
    <scope>NUCLEOTIDE SEQUENCE</scope>
    <source>
        <strain evidence="1">Felid995</strain>
    </source>
</reference>
<dbReference type="Proteomes" id="UP001213039">
    <property type="component" value="Chromosome"/>
</dbReference>
<name>A0ACD4PGX7_9BACT</name>
<keyword evidence="2" id="KW-1185">Reference proteome</keyword>
<gene>
    <name evidence="1" type="ORF">Me_995_000523</name>
</gene>
<evidence type="ECO:0000313" key="2">
    <source>
        <dbReference type="Proteomes" id="UP001213039"/>
    </source>
</evidence>
<proteinExistence type="predicted"/>